<proteinExistence type="predicted"/>
<keyword evidence="3" id="KW-1185">Reference proteome</keyword>
<sequence>MLPKSPHHIGYIDPACNIAGVIKTAFVDVRYLCHFHYKVSPRMSTSRRYRSKRRKYCPSTATLRDSS</sequence>
<reference evidence="2" key="1">
    <citation type="submission" date="2023-06" db="EMBL/GenBank/DDBJ databases">
        <title>Genomic analysis of the entomopathogenic nematode Steinernema hermaphroditum.</title>
        <authorList>
            <person name="Schwarz E.M."/>
            <person name="Heppert J.K."/>
            <person name="Baniya A."/>
            <person name="Schwartz H.T."/>
            <person name="Tan C.-H."/>
            <person name="Antoshechkin I."/>
            <person name="Sternberg P.W."/>
            <person name="Goodrich-Blair H."/>
            <person name="Dillman A.R."/>
        </authorList>
    </citation>
    <scope>NUCLEOTIDE SEQUENCE</scope>
    <source>
        <strain evidence="2">PS9179</strain>
        <tissue evidence="2">Whole animal</tissue>
    </source>
</reference>
<dbReference type="EMBL" id="JAUCMV010000001">
    <property type="protein sequence ID" value="KAK0422822.1"/>
    <property type="molecule type" value="Genomic_DNA"/>
</dbReference>
<evidence type="ECO:0000256" key="1">
    <source>
        <dbReference type="SAM" id="MobiDB-lite"/>
    </source>
</evidence>
<feature type="region of interest" description="Disordered" evidence="1">
    <location>
        <begin position="44"/>
        <end position="67"/>
    </location>
</feature>
<organism evidence="2 3">
    <name type="scientific">Steinernema hermaphroditum</name>
    <dbReference type="NCBI Taxonomy" id="289476"/>
    <lineage>
        <taxon>Eukaryota</taxon>
        <taxon>Metazoa</taxon>
        <taxon>Ecdysozoa</taxon>
        <taxon>Nematoda</taxon>
        <taxon>Chromadorea</taxon>
        <taxon>Rhabditida</taxon>
        <taxon>Tylenchina</taxon>
        <taxon>Panagrolaimomorpha</taxon>
        <taxon>Strongyloidoidea</taxon>
        <taxon>Steinernematidae</taxon>
        <taxon>Steinernema</taxon>
    </lineage>
</organism>
<accession>A0AA39M6J2</accession>
<evidence type="ECO:0000313" key="3">
    <source>
        <dbReference type="Proteomes" id="UP001175271"/>
    </source>
</evidence>
<dbReference type="AlphaFoldDB" id="A0AA39M6J2"/>
<name>A0AA39M6J2_9BILA</name>
<protein>
    <submittedName>
        <fullName evidence="2">Uncharacterized protein</fullName>
    </submittedName>
</protein>
<evidence type="ECO:0000313" key="2">
    <source>
        <dbReference type="EMBL" id="KAK0422822.1"/>
    </source>
</evidence>
<feature type="compositionally biased region" description="Basic residues" evidence="1">
    <location>
        <begin position="44"/>
        <end position="56"/>
    </location>
</feature>
<dbReference type="Proteomes" id="UP001175271">
    <property type="component" value="Unassembled WGS sequence"/>
</dbReference>
<gene>
    <name evidence="2" type="ORF">QR680_007807</name>
</gene>
<comment type="caution">
    <text evidence="2">The sequence shown here is derived from an EMBL/GenBank/DDBJ whole genome shotgun (WGS) entry which is preliminary data.</text>
</comment>